<protein>
    <submittedName>
        <fullName evidence="1">Uncharacterized protein</fullName>
    </submittedName>
</protein>
<keyword evidence="2" id="KW-1185">Reference proteome</keyword>
<comment type="caution">
    <text evidence="1">The sequence shown here is derived from an EMBL/GenBank/DDBJ whole genome shotgun (WGS) entry which is preliminary data.</text>
</comment>
<dbReference type="Proteomes" id="UP000680865">
    <property type="component" value="Unassembled WGS sequence"/>
</dbReference>
<dbReference type="EMBL" id="BOQP01000039">
    <property type="protein sequence ID" value="GIM79715.1"/>
    <property type="molecule type" value="Genomic_DNA"/>
</dbReference>
<organism evidence="1 2">
    <name type="scientific">Winogradskya consettensis</name>
    <dbReference type="NCBI Taxonomy" id="113560"/>
    <lineage>
        <taxon>Bacteria</taxon>
        <taxon>Bacillati</taxon>
        <taxon>Actinomycetota</taxon>
        <taxon>Actinomycetes</taxon>
        <taxon>Micromonosporales</taxon>
        <taxon>Micromonosporaceae</taxon>
        <taxon>Winogradskya</taxon>
    </lineage>
</organism>
<proteinExistence type="predicted"/>
<name>A0A919SWN4_9ACTN</name>
<gene>
    <name evidence="1" type="ORF">Aco04nite_66970</name>
</gene>
<dbReference type="AlphaFoldDB" id="A0A919SWN4"/>
<accession>A0A919SWN4</accession>
<reference evidence="1" key="1">
    <citation type="submission" date="2021-03" db="EMBL/GenBank/DDBJ databases">
        <title>Whole genome shotgun sequence of Actinoplanes consettensis NBRC 14913.</title>
        <authorList>
            <person name="Komaki H."/>
            <person name="Tamura T."/>
        </authorList>
    </citation>
    <scope>NUCLEOTIDE SEQUENCE</scope>
    <source>
        <strain evidence="1">NBRC 14913</strain>
    </source>
</reference>
<sequence length="167" mass="17358">MVDVAPLGTIGAKEGTRIDALVFEILLIDTTRTLPEVADAGVTARLAVALYVVWQAGMEKVATGAVTPFSQLAAAVDVAVIVLAPVLGPAVELSVNGAMAAWAGRAVAATTRVVIAAVASPARSKRRRGVEWDLLMRGPPTVISDRVGWVWVGPRVRTIVGPSREGA</sequence>
<evidence type="ECO:0000313" key="1">
    <source>
        <dbReference type="EMBL" id="GIM79715.1"/>
    </source>
</evidence>
<evidence type="ECO:0000313" key="2">
    <source>
        <dbReference type="Proteomes" id="UP000680865"/>
    </source>
</evidence>